<dbReference type="EnsemblMetazoa" id="AQUA014972-RA">
    <property type="protein sequence ID" value="AQUA014972-PA"/>
    <property type="gene ID" value="AQUA014972"/>
</dbReference>
<protein>
    <submittedName>
        <fullName evidence="1">Uncharacterized protein</fullName>
    </submittedName>
</protein>
<evidence type="ECO:0000313" key="2">
    <source>
        <dbReference type="Proteomes" id="UP000076407"/>
    </source>
</evidence>
<dbReference type="Proteomes" id="UP000076407">
    <property type="component" value="Unassembled WGS sequence"/>
</dbReference>
<dbReference type="AlphaFoldDB" id="A0A182XT21"/>
<accession>A0A182XT21</accession>
<organism evidence="1 2">
    <name type="scientific">Anopheles quadriannulatus</name>
    <name type="common">Mosquito</name>
    <dbReference type="NCBI Taxonomy" id="34691"/>
    <lineage>
        <taxon>Eukaryota</taxon>
        <taxon>Metazoa</taxon>
        <taxon>Ecdysozoa</taxon>
        <taxon>Arthropoda</taxon>
        <taxon>Hexapoda</taxon>
        <taxon>Insecta</taxon>
        <taxon>Pterygota</taxon>
        <taxon>Neoptera</taxon>
        <taxon>Endopterygota</taxon>
        <taxon>Diptera</taxon>
        <taxon>Nematocera</taxon>
        <taxon>Culicoidea</taxon>
        <taxon>Culicidae</taxon>
        <taxon>Anophelinae</taxon>
        <taxon>Anopheles</taxon>
    </lineage>
</organism>
<evidence type="ECO:0000313" key="1">
    <source>
        <dbReference type="EnsemblMetazoa" id="AQUA014972-PA"/>
    </source>
</evidence>
<name>A0A182XT21_ANOQN</name>
<sequence length="26" mass="3138">MKINSKKHKIVMFLNTDIEKRILSSY</sequence>
<reference evidence="1" key="1">
    <citation type="submission" date="2020-05" db="UniProtKB">
        <authorList>
            <consortium name="EnsemblMetazoa"/>
        </authorList>
    </citation>
    <scope>IDENTIFICATION</scope>
    <source>
        <strain evidence="1">SANGQUA</strain>
    </source>
</reference>
<keyword evidence="2" id="KW-1185">Reference proteome</keyword>
<proteinExistence type="predicted"/>